<feature type="compositionally biased region" description="Polar residues" evidence="2">
    <location>
        <begin position="1"/>
        <end position="20"/>
    </location>
</feature>
<keyword evidence="1" id="KW-0175">Coiled coil</keyword>
<evidence type="ECO:0000313" key="4">
    <source>
        <dbReference type="Proteomes" id="UP001281761"/>
    </source>
</evidence>
<feature type="coiled-coil region" evidence="1">
    <location>
        <begin position="61"/>
        <end position="92"/>
    </location>
</feature>
<comment type="caution">
    <text evidence="3">The sequence shown here is derived from an EMBL/GenBank/DDBJ whole genome shotgun (WGS) entry which is preliminary data.</text>
</comment>
<protein>
    <submittedName>
        <fullName evidence="3">Uncharacterized protein</fullName>
    </submittedName>
</protein>
<keyword evidence="4" id="KW-1185">Reference proteome</keyword>
<gene>
    <name evidence="3" type="ORF">BLNAU_7901</name>
</gene>
<feature type="coiled-coil region" evidence="1">
    <location>
        <begin position="119"/>
        <end position="321"/>
    </location>
</feature>
<organism evidence="3 4">
    <name type="scientific">Blattamonas nauphoetae</name>
    <dbReference type="NCBI Taxonomy" id="2049346"/>
    <lineage>
        <taxon>Eukaryota</taxon>
        <taxon>Metamonada</taxon>
        <taxon>Preaxostyla</taxon>
        <taxon>Oxymonadida</taxon>
        <taxon>Blattamonas</taxon>
    </lineage>
</organism>
<name>A0ABQ9XZZ7_9EUKA</name>
<dbReference type="Gene3D" id="1.10.287.1490">
    <property type="match status" value="1"/>
</dbReference>
<accession>A0ABQ9XZZ7</accession>
<feature type="region of interest" description="Disordered" evidence="2">
    <location>
        <begin position="1"/>
        <end position="27"/>
    </location>
</feature>
<reference evidence="3 4" key="1">
    <citation type="journal article" date="2022" name="bioRxiv">
        <title>Genomics of Preaxostyla Flagellates Illuminates Evolutionary Transitions and the Path Towards Mitochondrial Loss.</title>
        <authorList>
            <person name="Novak L.V.F."/>
            <person name="Treitli S.C."/>
            <person name="Pyrih J."/>
            <person name="Halakuc P."/>
            <person name="Pipaliya S.V."/>
            <person name="Vacek V."/>
            <person name="Brzon O."/>
            <person name="Soukal P."/>
            <person name="Eme L."/>
            <person name="Dacks J.B."/>
            <person name="Karnkowska A."/>
            <person name="Elias M."/>
            <person name="Hampl V."/>
        </authorList>
    </citation>
    <scope>NUCLEOTIDE SEQUENCE [LARGE SCALE GENOMIC DNA]</scope>
    <source>
        <strain evidence="3">NAU3</strain>
        <tissue evidence="3">Gut</tissue>
    </source>
</reference>
<dbReference type="Proteomes" id="UP001281761">
    <property type="component" value="Unassembled WGS sequence"/>
</dbReference>
<evidence type="ECO:0000256" key="1">
    <source>
        <dbReference type="SAM" id="Coils"/>
    </source>
</evidence>
<evidence type="ECO:0000313" key="3">
    <source>
        <dbReference type="EMBL" id="KAK2957071.1"/>
    </source>
</evidence>
<evidence type="ECO:0000256" key="2">
    <source>
        <dbReference type="SAM" id="MobiDB-lite"/>
    </source>
</evidence>
<feature type="coiled-coil region" evidence="1">
    <location>
        <begin position="442"/>
        <end position="563"/>
    </location>
</feature>
<proteinExistence type="predicted"/>
<sequence length="595" mass="68114">MHQPPISSFTFPQDQPSSNTLHSSSLPMSDSLSVFSTPLQGTQSVSRSNIASLQRTIAAPFQEKEELLQKMIKEKDEEIEDIKTMFNELNEDYALLLQTAKDTSSGSAIVNAITEQTQLEKDLQQSREIEQQLRQFMEEFQTQISEAMESVQQKELELFQLQNNVNDLQQKTADIEADCGVKTNTIQTLNIKRQKIEQDTKEKEKSIKSLQKELESIQDSNADLEAQLVECEEENEELKEEIEHHRDQIAEADSASAELLKLRSEVEVEKQTAVTKDVARQQLENEFNRLSMSLQVVEERIKKAEEKEQDAQSLIRKNTLEIQRAYANQKQAVLDEKLALDEVQRTQSAINEMQLQHKHQLQRILAESSQSLSAELFPLQMKLKQKHLQIGQLNTRLTKIKQLNQSLRDELDASSVHVSYDSEQISQTAQSPAISSSDAKLIAQQEAMIKQLKSDIESATTELSELNQTRAEETASYEETTQKLKEEIDSLKSQIGKERKTATRLREQMEQAERDNTSQIEKEARRSAKKMLAKIETDYRQNVAELQKEINSLIDTLRKENDESSRMLTEQKSSIATMCVHFHIIPSAWKTPHKS</sequence>
<dbReference type="EMBL" id="JARBJD010000049">
    <property type="protein sequence ID" value="KAK2957071.1"/>
    <property type="molecule type" value="Genomic_DNA"/>
</dbReference>